<sequence>MKRWCRQNSHDLNTAYTCDRYQQVQILINALLQHQKKITKHFPLKMQKVLETVEGLKCWKE</sequence>
<keyword evidence="2" id="KW-1185">Reference proteome</keyword>
<evidence type="ECO:0000313" key="1">
    <source>
        <dbReference type="EMBL" id="KRY26175.1"/>
    </source>
</evidence>
<reference evidence="1 2" key="1">
    <citation type="submission" date="2015-01" db="EMBL/GenBank/DDBJ databases">
        <title>Evolution of Trichinella species and genotypes.</title>
        <authorList>
            <person name="Korhonen P.K."/>
            <person name="Edoardo P."/>
            <person name="Giuseppe L.R."/>
            <person name="Gasser R.B."/>
        </authorList>
    </citation>
    <scope>NUCLEOTIDE SEQUENCE [LARGE SCALE GENOMIC DNA]</scope>
    <source>
        <strain evidence="1">ISS3</strain>
    </source>
</reference>
<name>A0A0V1AMY2_TRISP</name>
<evidence type="ECO:0008006" key="3">
    <source>
        <dbReference type="Google" id="ProtNLM"/>
    </source>
</evidence>
<organism evidence="1 2">
    <name type="scientific">Trichinella spiralis</name>
    <name type="common">Trichina worm</name>
    <dbReference type="NCBI Taxonomy" id="6334"/>
    <lineage>
        <taxon>Eukaryota</taxon>
        <taxon>Metazoa</taxon>
        <taxon>Ecdysozoa</taxon>
        <taxon>Nematoda</taxon>
        <taxon>Enoplea</taxon>
        <taxon>Dorylaimia</taxon>
        <taxon>Trichinellida</taxon>
        <taxon>Trichinellidae</taxon>
        <taxon>Trichinella</taxon>
    </lineage>
</organism>
<evidence type="ECO:0000313" key="2">
    <source>
        <dbReference type="Proteomes" id="UP000054776"/>
    </source>
</evidence>
<dbReference type="AlphaFoldDB" id="A0A0V1AMY2"/>
<comment type="caution">
    <text evidence="1">The sequence shown here is derived from an EMBL/GenBank/DDBJ whole genome shotgun (WGS) entry which is preliminary data.</text>
</comment>
<proteinExistence type="predicted"/>
<accession>A0A0V1AMY2</accession>
<dbReference type="EMBL" id="JYDH01000535">
    <property type="protein sequence ID" value="KRY26175.1"/>
    <property type="molecule type" value="Genomic_DNA"/>
</dbReference>
<dbReference type="Proteomes" id="UP000054776">
    <property type="component" value="Unassembled WGS sequence"/>
</dbReference>
<protein>
    <recommendedName>
        <fullName evidence="3">SCAN domain-containing protein 3</fullName>
    </recommendedName>
</protein>
<dbReference type="InParanoid" id="A0A0V1AMY2"/>
<gene>
    <name evidence="1" type="ORF">T01_5356</name>
</gene>